<reference evidence="6 7" key="1">
    <citation type="journal article" date="2017" name="Mol. Ecol.">
        <title>Comparative and population genomic landscape of Phellinus noxius: A hypervariable fungus causing root rot in trees.</title>
        <authorList>
            <person name="Chung C.L."/>
            <person name="Lee T.J."/>
            <person name="Akiba M."/>
            <person name="Lee H.H."/>
            <person name="Kuo T.H."/>
            <person name="Liu D."/>
            <person name="Ke H.M."/>
            <person name="Yokoi T."/>
            <person name="Roa M.B."/>
            <person name="Lu M.J."/>
            <person name="Chang Y.Y."/>
            <person name="Ann P.J."/>
            <person name="Tsai J.N."/>
            <person name="Chen C.Y."/>
            <person name="Tzean S.S."/>
            <person name="Ota Y."/>
            <person name="Hattori T."/>
            <person name="Sahashi N."/>
            <person name="Liou R.F."/>
            <person name="Kikuchi T."/>
            <person name="Tsai I.J."/>
        </authorList>
    </citation>
    <scope>NUCLEOTIDE SEQUENCE [LARGE SCALE GENOMIC DNA]</scope>
    <source>
        <strain evidence="6 7">FFPRI411160</strain>
    </source>
</reference>
<keyword evidence="5" id="KW-0406">Ion transport</keyword>
<organism evidence="6 7">
    <name type="scientific">Pyrrhoderma noxium</name>
    <dbReference type="NCBI Taxonomy" id="2282107"/>
    <lineage>
        <taxon>Eukaryota</taxon>
        <taxon>Fungi</taxon>
        <taxon>Dikarya</taxon>
        <taxon>Basidiomycota</taxon>
        <taxon>Agaricomycotina</taxon>
        <taxon>Agaricomycetes</taxon>
        <taxon>Hymenochaetales</taxon>
        <taxon>Hymenochaetaceae</taxon>
        <taxon>Pyrrhoderma</taxon>
    </lineage>
</organism>
<dbReference type="EMBL" id="NBII01000002">
    <property type="protein sequence ID" value="PAV22304.1"/>
    <property type="molecule type" value="Genomic_DNA"/>
</dbReference>
<dbReference type="OrthoDB" id="73901at2759"/>
<keyword evidence="2 5" id="KW-0812">Transmembrane</keyword>
<keyword evidence="5" id="KW-0187">Copper transport</keyword>
<dbReference type="STRING" id="2282107.A0A286URZ4"/>
<evidence type="ECO:0000313" key="6">
    <source>
        <dbReference type="EMBL" id="PAV22304.1"/>
    </source>
</evidence>
<keyword evidence="5" id="KW-0813">Transport</keyword>
<dbReference type="PANTHER" id="PTHR12483">
    <property type="entry name" value="SOLUTE CARRIER FAMILY 31 COPPER TRANSPORTERS"/>
    <property type="match status" value="1"/>
</dbReference>
<dbReference type="GO" id="GO:0005375">
    <property type="term" value="F:copper ion transmembrane transporter activity"/>
    <property type="evidence" value="ECO:0007669"/>
    <property type="project" value="UniProtKB-UniRule"/>
</dbReference>
<evidence type="ECO:0000256" key="3">
    <source>
        <dbReference type="ARBA" id="ARBA00022989"/>
    </source>
</evidence>
<evidence type="ECO:0000256" key="1">
    <source>
        <dbReference type="ARBA" id="ARBA00004141"/>
    </source>
</evidence>
<keyword evidence="3 5" id="KW-1133">Transmembrane helix</keyword>
<dbReference type="GO" id="GO:0005886">
    <property type="term" value="C:plasma membrane"/>
    <property type="evidence" value="ECO:0007669"/>
    <property type="project" value="TreeGrafter"/>
</dbReference>
<evidence type="ECO:0000313" key="7">
    <source>
        <dbReference type="Proteomes" id="UP000217199"/>
    </source>
</evidence>
<dbReference type="Pfam" id="PF04145">
    <property type="entry name" value="Ctr"/>
    <property type="match status" value="1"/>
</dbReference>
<sequence>MDMDSSSDSSNDSMMMMTPYLHFTGGDALFFKSITPSSKGAVAGAAIFLFFFAMAERYIVASRYILEVKWRQRAKDRLAALETLTNDDDSNDFKTNPPARSSSLKTRTIAPFIISHDVMRGLMYAVQSFFHFALMLAVMTFQAAYIITIIAGLGVGELFFGRLSSGDVTIHKH</sequence>
<feature type="transmembrane region" description="Helical" evidence="5">
    <location>
        <begin position="129"/>
        <end position="155"/>
    </location>
</feature>
<evidence type="ECO:0000256" key="2">
    <source>
        <dbReference type="ARBA" id="ARBA00022692"/>
    </source>
</evidence>
<protein>
    <recommendedName>
        <fullName evidence="5">Copper transport protein</fullName>
    </recommendedName>
</protein>
<dbReference type="PANTHER" id="PTHR12483:SF27">
    <property type="entry name" value="COPPER TRANSPORT PROTEIN CTR1"/>
    <property type="match status" value="1"/>
</dbReference>
<dbReference type="InterPro" id="IPR007274">
    <property type="entry name" value="Cop_transporter"/>
</dbReference>
<keyword evidence="5" id="KW-0186">Copper</keyword>
<proteinExistence type="inferred from homology"/>
<dbReference type="AlphaFoldDB" id="A0A286URZ4"/>
<keyword evidence="7" id="KW-1185">Reference proteome</keyword>
<keyword evidence="4 5" id="KW-0472">Membrane</keyword>
<comment type="caution">
    <text evidence="6">The sequence shown here is derived from an EMBL/GenBank/DDBJ whole genome shotgun (WGS) entry which is preliminary data.</text>
</comment>
<dbReference type="Proteomes" id="UP000217199">
    <property type="component" value="Unassembled WGS sequence"/>
</dbReference>
<accession>A0A286URZ4</accession>
<gene>
    <name evidence="6" type="ORF">PNOK_0226100</name>
</gene>
<dbReference type="InParanoid" id="A0A286URZ4"/>
<comment type="subcellular location">
    <subcellularLocation>
        <location evidence="1 5">Membrane</location>
        <topology evidence="1 5">Multi-pass membrane protein</topology>
    </subcellularLocation>
</comment>
<feature type="transmembrane region" description="Helical" evidence="5">
    <location>
        <begin position="41"/>
        <end position="66"/>
    </location>
</feature>
<evidence type="ECO:0000256" key="4">
    <source>
        <dbReference type="ARBA" id="ARBA00023136"/>
    </source>
</evidence>
<name>A0A286URZ4_9AGAM</name>
<comment type="similarity">
    <text evidence="5">Belongs to the copper transporter (Ctr) (TC 1.A.56) family. SLC31A subfamily.</text>
</comment>
<evidence type="ECO:0000256" key="5">
    <source>
        <dbReference type="RuleBase" id="RU367022"/>
    </source>
</evidence>